<keyword evidence="2" id="KW-0812">Transmembrane</keyword>
<accession>A0A6A3HZ64</accession>
<evidence type="ECO:0000313" key="4">
    <source>
        <dbReference type="EMBL" id="KAE8973484.1"/>
    </source>
</evidence>
<feature type="transmembrane region" description="Helical" evidence="2">
    <location>
        <begin position="38"/>
        <end position="56"/>
    </location>
</feature>
<keyword evidence="2" id="KW-0472">Membrane</keyword>
<keyword evidence="2" id="KW-1133">Transmembrane helix</keyword>
<evidence type="ECO:0000313" key="6">
    <source>
        <dbReference type="Proteomes" id="UP000429607"/>
    </source>
</evidence>
<evidence type="ECO:0000313" key="3">
    <source>
        <dbReference type="EMBL" id="KAE8970671.1"/>
    </source>
</evidence>
<organism evidence="4 6">
    <name type="scientific">Phytophthora rubi</name>
    <dbReference type="NCBI Taxonomy" id="129364"/>
    <lineage>
        <taxon>Eukaryota</taxon>
        <taxon>Sar</taxon>
        <taxon>Stramenopiles</taxon>
        <taxon>Oomycota</taxon>
        <taxon>Peronosporomycetes</taxon>
        <taxon>Peronosporales</taxon>
        <taxon>Peronosporaceae</taxon>
        <taxon>Phytophthora</taxon>
    </lineage>
</organism>
<evidence type="ECO:0000313" key="7">
    <source>
        <dbReference type="Proteomes" id="UP000434957"/>
    </source>
</evidence>
<evidence type="ECO:0000313" key="8">
    <source>
        <dbReference type="Proteomes" id="UP000435112"/>
    </source>
</evidence>
<dbReference type="Proteomes" id="UP000429607">
    <property type="component" value="Unassembled WGS sequence"/>
</dbReference>
<evidence type="ECO:0000313" key="5">
    <source>
        <dbReference type="EMBL" id="KAE9278561.1"/>
    </source>
</evidence>
<feature type="transmembrane region" description="Helical" evidence="2">
    <location>
        <begin position="12"/>
        <end position="32"/>
    </location>
</feature>
<keyword evidence="7" id="KW-1185">Reference proteome</keyword>
<dbReference type="EMBL" id="QXFU01004109">
    <property type="protein sequence ID" value="KAE8970671.1"/>
    <property type="molecule type" value="Genomic_DNA"/>
</dbReference>
<evidence type="ECO:0000256" key="2">
    <source>
        <dbReference type="SAM" id="Phobius"/>
    </source>
</evidence>
<feature type="region of interest" description="Disordered" evidence="1">
    <location>
        <begin position="84"/>
        <end position="106"/>
    </location>
</feature>
<dbReference type="AlphaFoldDB" id="A0A6A3HZ64"/>
<dbReference type="Proteomes" id="UP000435112">
    <property type="component" value="Unassembled WGS sequence"/>
</dbReference>
<comment type="caution">
    <text evidence="4">The sequence shown here is derived from an EMBL/GenBank/DDBJ whole genome shotgun (WGS) entry which is preliminary data.</text>
</comment>
<sequence>MQRSLNCQVHIKSTVGIFSQFPIFSVLFTSVATGKMRFFLLFFATLAASTFAFGGARDQKSITRALEQADDIATVPSALEHTEEFKRSLRHKHHRNDDDDDDDDDD</sequence>
<dbReference type="EMBL" id="QXFV01003842">
    <property type="protein sequence ID" value="KAE8973484.1"/>
    <property type="molecule type" value="Genomic_DNA"/>
</dbReference>
<reference evidence="6 8" key="1">
    <citation type="submission" date="2018-09" db="EMBL/GenBank/DDBJ databases">
        <title>Genomic investigation of the strawberry pathogen Phytophthora fragariae indicates pathogenicity is determined by transcriptional variation in three key races.</title>
        <authorList>
            <person name="Adams T.M."/>
            <person name="Armitage A.D."/>
            <person name="Sobczyk M.K."/>
            <person name="Bates H.J."/>
            <person name="Dunwell J.M."/>
            <person name="Nellist C.F."/>
            <person name="Harrison R.J."/>
        </authorList>
    </citation>
    <scope>NUCLEOTIDE SEQUENCE [LARGE SCALE GENOMIC DNA]</scope>
    <source>
        <strain evidence="4 6">SCRP249</strain>
        <strain evidence="3 8">SCRP324</strain>
        <strain evidence="5 7">SCRP333</strain>
    </source>
</reference>
<protein>
    <submittedName>
        <fullName evidence="4">Uncharacterized protein</fullName>
    </submittedName>
</protein>
<proteinExistence type="predicted"/>
<dbReference type="Proteomes" id="UP000434957">
    <property type="component" value="Unassembled WGS sequence"/>
</dbReference>
<name>A0A6A3HZ64_9STRA</name>
<gene>
    <name evidence="4" type="ORF">PR001_g26294</name>
    <name evidence="3" type="ORF">PR002_g27045</name>
    <name evidence="5" type="ORF">PR003_g28484</name>
</gene>
<dbReference type="OrthoDB" id="10433720at2759"/>
<dbReference type="EMBL" id="QXFT01004348">
    <property type="protein sequence ID" value="KAE9278561.1"/>
    <property type="molecule type" value="Genomic_DNA"/>
</dbReference>
<evidence type="ECO:0000256" key="1">
    <source>
        <dbReference type="SAM" id="MobiDB-lite"/>
    </source>
</evidence>